<sequence>MHNKWIIIITIIYLVPYLRCDSIGQKLFGNRQDFPGLEGVLGAFTDFNYDRITDVLLITESGRSVEVVDGGIDEEPYLSRRSDIKCTFADESGDRIVGIVAADFTGNSYSDVLAVTQNVHKLPTDKSFKLWLFRVNGTHILCNTTVPLVESIKSFPLVLDYNGDMIADFIVESDDCRKELWTSLWPSLWPQCLHSMHTNQLMAYPNGNAFIDLSAPKDFAADVYITGAHTMEYWFHTPGQGFTAQNSVNISYPNRDVYTVWGQSTFADIDFDGVIEHMLPVCKGGDIDACDEPQILVLSRNGSDYHWVEALDEEDSHELGLTFTQRQLFGYLDLFVTLRAGDMDSDGYPDVVTAMLDRNTSQTRAVWLQNSATDPQDSIGYRGRKFRIQWVSSEEDSSDDESIHLVTIFDFNEDGNLDILVNTHNANHSDIRLRAYENSGQLSENFLKVLVTSGICSGDECPHIRAPLVGPHVCFSPSEGKQVGCGGQMCQTAHSALQLPFVLFGLGDIPNFIENITVSIPSGPLPAAPRRQTWYELIPDSNLIIIPYPANDTANWVQKLYLDPKYFAFQTMITLTSLCCLLVVIIAILHKRELKQDIIDQREYRRHWL</sequence>
<proteinExistence type="inferred from homology"/>
<comment type="similarity">
    <text evidence="2">Belongs to the TIP family.</text>
</comment>
<evidence type="ECO:0000256" key="6">
    <source>
        <dbReference type="ARBA" id="ARBA00023180"/>
    </source>
</evidence>
<feature type="chain" id="PRO_5036403430" description="T-cell immunomodulatory protein TIP C2 domain-containing protein" evidence="8">
    <location>
        <begin position="21"/>
        <end position="609"/>
    </location>
</feature>
<evidence type="ECO:0000259" key="9">
    <source>
        <dbReference type="Pfam" id="PF23122"/>
    </source>
</evidence>
<evidence type="ECO:0000256" key="7">
    <source>
        <dbReference type="SAM" id="Phobius"/>
    </source>
</evidence>
<keyword evidence="3 7" id="KW-0812">Transmembrane</keyword>
<comment type="subcellular location">
    <subcellularLocation>
        <location evidence="1">Membrane</location>
        <topology evidence="1">Single-pass type I membrane protein</topology>
    </subcellularLocation>
</comment>
<dbReference type="Proteomes" id="UP000759131">
    <property type="component" value="Unassembled WGS sequence"/>
</dbReference>
<dbReference type="InterPro" id="IPR024881">
    <property type="entry name" value="Tip"/>
</dbReference>
<gene>
    <name evidence="10" type="ORF">OSB1V03_LOCUS10613</name>
</gene>
<dbReference type="OrthoDB" id="10250728at2759"/>
<evidence type="ECO:0000256" key="8">
    <source>
        <dbReference type="SAM" id="SignalP"/>
    </source>
</evidence>
<evidence type="ECO:0000256" key="5">
    <source>
        <dbReference type="ARBA" id="ARBA00023136"/>
    </source>
</evidence>
<keyword evidence="6" id="KW-0325">Glycoprotein</keyword>
<reference evidence="10" key="1">
    <citation type="submission" date="2020-11" db="EMBL/GenBank/DDBJ databases">
        <authorList>
            <person name="Tran Van P."/>
        </authorList>
    </citation>
    <scope>NUCLEOTIDE SEQUENCE</scope>
</reference>
<keyword evidence="8" id="KW-0732">Signal</keyword>
<feature type="domain" description="T-cell immunomodulatory protein TIP C2" evidence="9">
    <location>
        <begin position="477"/>
        <end position="561"/>
    </location>
</feature>
<dbReference type="InterPro" id="IPR028994">
    <property type="entry name" value="Integrin_alpha_N"/>
</dbReference>
<feature type="transmembrane region" description="Helical" evidence="7">
    <location>
        <begin position="567"/>
        <end position="589"/>
    </location>
</feature>
<evidence type="ECO:0000256" key="3">
    <source>
        <dbReference type="ARBA" id="ARBA00022692"/>
    </source>
</evidence>
<dbReference type="EMBL" id="OC862411">
    <property type="protein sequence ID" value="CAD7630200.1"/>
    <property type="molecule type" value="Genomic_DNA"/>
</dbReference>
<evidence type="ECO:0000313" key="11">
    <source>
        <dbReference type="Proteomes" id="UP000759131"/>
    </source>
</evidence>
<dbReference type="GO" id="GO:0005886">
    <property type="term" value="C:plasma membrane"/>
    <property type="evidence" value="ECO:0007669"/>
    <property type="project" value="TreeGrafter"/>
</dbReference>
<evidence type="ECO:0000256" key="1">
    <source>
        <dbReference type="ARBA" id="ARBA00004479"/>
    </source>
</evidence>
<feature type="signal peptide" evidence="8">
    <location>
        <begin position="1"/>
        <end position="20"/>
    </location>
</feature>
<dbReference type="PANTHER" id="PTHR13412">
    <property type="entry name" value="T-CELL IMMUNOMODULATORY PROTEIN HOMOLOG"/>
    <property type="match status" value="1"/>
</dbReference>
<protein>
    <recommendedName>
        <fullName evidence="9">T-cell immunomodulatory protein TIP C2 domain-containing protein</fullName>
    </recommendedName>
</protein>
<dbReference type="AlphaFoldDB" id="A0A7R9KW71"/>
<organism evidence="10">
    <name type="scientific">Medioppia subpectinata</name>
    <dbReference type="NCBI Taxonomy" id="1979941"/>
    <lineage>
        <taxon>Eukaryota</taxon>
        <taxon>Metazoa</taxon>
        <taxon>Ecdysozoa</taxon>
        <taxon>Arthropoda</taxon>
        <taxon>Chelicerata</taxon>
        <taxon>Arachnida</taxon>
        <taxon>Acari</taxon>
        <taxon>Acariformes</taxon>
        <taxon>Sarcoptiformes</taxon>
        <taxon>Oribatida</taxon>
        <taxon>Brachypylina</taxon>
        <taxon>Oppioidea</taxon>
        <taxon>Oppiidae</taxon>
        <taxon>Medioppia</taxon>
    </lineage>
</organism>
<keyword evidence="5 7" id="KW-0472">Membrane</keyword>
<evidence type="ECO:0000313" key="10">
    <source>
        <dbReference type="EMBL" id="CAD7630200.1"/>
    </source>
</evidence>
<accession>A0A7R9KW71</accession>
<evidence type="ECO:0000256" key="2">
    <source>
        <dbReference type="ARBA" id="ARBA00006496"/>
    </source>
</evidence>
<evidence type="ECO:0000256" key="4">
    <source>
        <dbReference type="ARBA" id="ARBA00022989"/>
    </source>
</evidence>
<dbReference type="InterPro" id="IPR057089">
    <property type="entry name" value="C2_TIP"/>
</dbReference>
<dbReference type="Gene3D" id="2.130.10.130">
    <property type="entry name" value="Integrin alpha, N-terminal"/>
    <property type="match status" value="1"/>
</dbReference>
<dbReference type="SUPFAM" id="SSF69318">
    <property type="entry name" value="Integrin alpha N-terminal domain"/>
    <property type="match status" value="2"/>
</dbReference>
<name>A0A7R9KW71_9ACAR</name>
<keyword evidence="11" id="KW-1185">Reference proteome</keyword>
<keyword evidence="4 7" id="KW-1133">Transmembrane helix</keyword>
<dbReference type="EMBL" id="CAJPIZ010007836">
    <property type="protein sequence ID" value="CAG2110630.1"/>
    <property type="molecule type" value="Genomic_DNA"/>
</dbReference>
<dbReference type="Pfam" id="PF23122">
    <property type="entry name" value="C2_ITFG1"/>
    <property type="match status" value="1"/>
</dbReference>
<dbReference type="PANTHER" id="PTHR13412:SF0">
    <property type="entry name" value="T-CELL IMMUNOMODULATORY PROTEIN"/>
    <property type="match status" value="1"/>
</dbReference>